<proteinExistence type="predicted"/>
<dbReference type="AlphaFoldDB" id="A0A015KQJ0"/>
<evidence type="ECO:0000313" key="1">
    <source>
        <dbReference type="EMBL" id="EXX62056.1"/>
    </source>
</evidence>
<protein>
    <recommendedName>
        <fullName evidence="3">F-box domain-containing protein</fullName>
    </recommendedName>
</protein>
<dbReference type="InterPro" id="IPR032675">
    <property type="entry name" value="LRR_dom_sf"/>
</dbReference>
<reference evidence="1 2" key="1">
    <citation type="submission" date="2014-02" db="EMBL/GenBank/DDBJ databases">
        <title>Single nucleus genome sequencing reveals high similarity among nuclei of an endomycorrhizal fungus.</title>
        <authorList>
            <person name="Lin K."/>
            <person name="Geurts R."/>
            <person name="Zhang Z."/>
            <person name="Limpens E."/>
            <person name="Saunders D.G."/>
            <person name="Mu D."/>
            <person name="Pang E."/>
            <person name="Cao H."/>
            <person name="Cha H."/>
            <person name="Lin T."/>
            <person name="Zhou Q."/>
            <person name="Shang Y."/>
            <person name="Li Y."/>
            <person name="Ivanov S."/>
            <person name="Sharma T."/>
            <person name="Velzen R.V."/>
            <person name="Ruijter N.D."/>
            <person name="Aanen D.K."/>
            <person name="Win J."/>
            <person name="Kamoun S."/>
            <person name="Bisseling T."/>
            <person name="Huang S."/>
        </authorList>
    </citation>
    <scope>NUCLEOTIDE SEQUENCE [LARGE SCALE GENOMIC DNA]</scope>
    <source>
        <strain evidence="2">DAOM197198w</strain>
    </source>
</reference>
<evidence type="ECO:0008006" key="3">
    <source>
        <dbReference type="Google" id="ProtNLM"/>
    </source>
</evidence>
<dbReference type="OrthoDB" id="2401297at2759"/>
<dbReference type="EMBL" id="JEMT01024922">
    <property type="protein sequence ID" value="EXX62056.1"/>
    <property type="molecule type" value="Genomic_DNA"/>
</dbReference>
<dbReference type="Gene3D" id="3.80.10.10">
    <property type="entry name" value="Ribonuclease Inhibitor"/>
    <property type="match status" value="1"/>
</dbReference>
<gene>
    <name evidence="1" type="ORF">RirG_165470</name>
</gene>
<sequence>MVHVKLNSDIIRQIILSLADSDPKTGEYKSYSILYPCLLVNREWCRITVPILWQQPFSFDHIRGARAIVTYCRFLSFHEKQILIENGININLLFQNGSKSQYEEEEDNNNNLNSLNRGNVMSLEFITNSSNSSSSSSSSSSSFYNYDLSGFNYPLYLRRLHYENFFKSAEYICIRLSDYSEGDLSAGEDEYNEEYYDDEDQRDFSEQAKLLVNSLLTLSQKNGARLNGLWFSPDSPYNDIDKYEPLYEYGKLLEDVNVLDICCLFRKPALFSILGRMCHQVRHLRIHMIWSRHYEEKHIDKTGEVIHELISSQKSLVSFHLESCKAYTRIFFPLLSIHSRSLRHLKFDQVDFRGCPSWAPISDCANLQLLEIIQCTNMEPDMVRPLISNNNTPGEKFKVKYIKINHSCRELEEWVKRVNGYKQIDLPIDIQKLDEASGSNNRTKEI</sequence>
<name>A0A015KQJ0_RHIIW</name>
<evidence type="ECO:0000313" key="2">
    <source>
        <dbReference type="Proteomes" id="UP000022910"/>
    </source>
</evidence>
<organism evidence="1 2">
    <name type="scientific">Rhizophagus irregularis (strain DAOM 197198w)</name>
    <name type="common">Glomus intraradices</name>
    <dbReference type="NCBI Taxonomy" id="1432141"/>
    <lineage>
        <taxon>Eukaryota</taxon>
        <taxon>Fungi</taxon>
        <taxon>Fungi incertae sedis</taxon>
        <taxon>Mucoromycota</taxon>
        <taxon>Glomeromycotina</taxon>
        <taxon>Glomeromycetes</taxon>
        <taxon>Glomerales</taxon>
        <taxon>Glomeraceae</taxon>
        <taxon>Rhizophagus</taxon>
    </lineage>
</organism>
<comment type="caution">
    <text evidence="1">The sequence shown here is derived from an EMBL/GenBank/DDBJ whole genome shotgun (WGS) entry which is preliminary data.</text>
</comment>
<dbReference type="HOGENOM" id="CLU_028913_7_3_1"/>
<accession>A0A015KQJ0</accession>
<keyword evidence="2" id="KW-1185">Reference proteome</keyword>
<dbReference type="Proteomes" id="UP000022910">
    <property type="component" value="Unassembled WGS sequence"/>
</dbReference>